<feature type="binding site" evidence="14">
    <location>
        <position position="119"/>
    </location>
    <ligand>
        <name>(2R)-3-phosphoglycerate</name>
        <dbReference type="ChEBI" id="CHEBI:58272"/>
    </ligand>
</feature>
<keyword evidence="12 13" id="KW-0324">Glycolysis</keyword>
<comment type="catalytic activity">
    <reaction evidence="1 13 16">
        <text>(2R)-3-phosphoglycerate + ATP = (2R)-3-phospho-glyceroyl phosphate + ADP</text>
        <dbReference type="Rhea" id="RHEA:14801"/>
        <dbReference type="ChEBI" id="CHEBI:30616"/>
        <dbReference type="ChEBI" id="CHEBI:57604"/>
        <dbReference type="ChEBI" id="CHEBI:58272"/>
        <dbReference type="ChEBI" id="CHEBI:456216"/>
        <dbReference type="EC" id="2.7.2.3"/>
    </reaction>
</comment>
<evidence type="ECO:0000256" key="12">
    <source>
        <dbReference type="ARBA" id="ARBA00023152"/>
    </source>
</evidence>
<feature type="binding site" evidence="13 15">
    <location>
        <position position="207"/>
    </location>
    <ligand>
        <name>ATP</name>
        <dbReference type="ChEBI" id="CHEBI:30616"/>
    </ligand>
</feature>
<feature type="binding site" evidence="13 15">
    <location>
        <position position="325"/>
    </location>
    <ligand>
        <name>ATP</name>
        <dbReference type="ChEBI" id="CHEBI:30616"/>
    </ligand>
</feature>
<dbReference type="InterPro" id="IPR001576">
    <property type="entry name" value="Phosphoglycerate_kinase"/>
</dbReference>
<comment type="pathway">
    <text evidence="3 13">Carbohydrate degradation; glycolysis; pyruvate from D-glyceraldehyde 3-phosphate: step 2/5.</text>
</comment>
<evidence type="ECO:0000313" key="17">
    <source>
        <dbReference type="EMBL" id="HIZ52620.1"/>
    </source>
</evidence>
<keyword evidence="7 13" id="KW-0963">Cytoplasm</keyword>
<comment type="caution">
    <text evidence="17">The sequence shown here is derived from an EMBL/GenBank/DDBJ whole genome shotgun (WGS) entry which is preliminary data.</text>
</comment>
<dbReference type="FunFam" id="3.40.50.1260:FF:000008">
    <property type="entry name" value="Phosphoglycerate kinase"/>
    <property type="match status" value="1"/>
</dbReference>
<name>A0A9D2JIC9_9ENTE</name>
<dbReference type="SUPFAM" id="SSF53748">
    <property type="entry name" value="Phosphoglycerate kinase"/>
    <property type="match status" value="1"/>
</dbReference>
<dbReference type="HAMAP" id="MF_00145">
    <property type="entry name" value="Phosphoglyc_kinase"/>
    <property type="match status" value="1"/>
</dbReference>
<keyword evidence="11 13" id="KW-0067">ATP-binding</keyword>
<dbReference type="AlphaFoldDB" id="A0A9D2JIC9"/>
<evidence type="ECO:0000313" key="18">
    <source>
        <dbReference type="Proteomes" id="UP000824063"/>
    </source>
</evidence>
<dbReference type="GO" id="GO:0005829">
    <property type="term" value="C:cytosol"/>
    <property type="evidence" value="ECO:0007669"/>
    <property type="project" value="TreeGrafter"/>
</dbReference>
<dbReference type="EC" id="2.7.2.3" evidence="5 13"/>
<feature type="binding site" evidence="13">
    <location>
        <position position="119"/>
    </location>
    <ligand>
        <name>substrate</name>
    </ligand>
</feature>
<evidence type="ECO:0000256" key="9">
    <source>
        <dbReference type="ARBA" id="ARBA00022741"/>
    </source>
</evidence>
<dbReference type="Proteomes" id="UP000824063">
    <property type="component" value="Unassembled WGS sequence"/>
</dbReference>
<evidence type="ECO:0000256" key="13">
    <source>
        <dbReference type="HAMAP-Rule" id="MF_00145"/>
    </source>
</evidence>
<dbReference type="PIRSF" id="PIRSF000724">
    <property type="entry name" value="Pgk"/>
    <property type="match status" value="1"/>
</dbReference>
<proteinExistence type="inferred from homology"/>
<feature type="binding site" evidence="14">
    <location>
        <position position="36"/>
    </location>
    <ligand>
        <name>(2R)-3-phosphoglycerate</name>
        <dbReference type="ChEBI" id="CHEBI:58272"/>
    </ligand>
</feature>
<dbReference type="PRINTS" id="PR00477">
    <property type="entry name" value="PHGLYCKINASE"/>
</dbReference>
<gene>
    <name evidence="13" type="primary">pgk</name>
    <name evidence="17" type="ORF">IAA20_01570</name>
</gene>
<comment type="similarity">
    <text evidence="4 13 16">Belongs to the phosphoglycerate kinase family.</text>
</comment>
<comment type="caution">
    <text evidence="13">Lacks conserved residue(s) required for the propagation of feature annotation.</text>
</comment>
<dbReference type="GO" id="GO:0006094">
    <property type="term" value="P:gluconeogenesis"/>
    <property type="evidence" value="ECO:0007669"/>
    <property type="project" value="TreeGrafter"/>
</dbReference>
<dbReference type="PANTHER" id="PTHR11406:SF23">
    <property type="entry name" value="PHOSPHOGLYCERATE KINASE 1, CHLOROPLASTIC-RELATED"/>
    <property type="match status" value="1"/>
</dbReference>
<sequence>MAKKTVKDIDLKDKKVLVRVDFNVPLKDGVITDDTRIKAALPTIKYVLDNGGKAILFSHLGRVKTEEDKAGKSLAPVAKRLGELLGKEVTFVPETRGEALEAAVANLKDGEVVVVENTRFEDIDGKKESKNDPELGKYWASLGDIFVNDAFGTAHRAHASNVGIASTGIPTVAGFLMEKEIQFIGDAIAEPKRPMVAILGGAKVSDKIGVIKNLIPVADKILIGGGMTYTFYTAKGMTIGNSLVELDKVELAKELLEEAGDKIVLGVDVIATSEFSNDTPREVISGNIPDGLMALDIGPETVKLFSGILQDAKTVIWNGPMGVFEFSNFANGTIGVCEAIANLTDATTIIGGGDSAAAAEQLGFADKFSHISTGGGASLELLEGKTLPGLAAINDK</sequence>
<evidence type="ECO:0000256" key="14">
    <source>
        <dbReference type="PIRSR" id="PIRSR000724-1"/>
    </source>
</evidence>
<dbReference type="CDD" id="cd00318">
    <property type="entry name" value="Phosphoglycerate_kinase"/>
    <property type="match status" value="1"/>
</dbReference>
<dbReference type="GO" id="GO:0009986">
    <property type="term" value="C:cell surface"/>
    <property type="evidence" value="ECO:0007669"/>
    <property type="project" value="UniProtKB-ARBA"/>
</dbReference>
<evidence type="ECO:0000256" key="2">
    <source>
        <dbReference type="ARBA" id="ARBA00004496"/>
    </source>
</evidence>
<accession>A0A9D2JIC9</accession>
<dbReference type="GO" id="GO:0004618">
    <property type="term" value="F:phosphoglycerate kinase activity"/>
    <property type="evidence" value="ECO:0007669"/>
    <property type="project" value="UniProtKB-UniRule"/>
</dbReference>
<dbReference type="GO" id="GO:0043531">
    <property type="term" value="F:ADP binding"/>
    <property type="evidence" value="ECO:0007669"/>
    <property type="project" value="TreeGrafter"/>
</dbReference>
<reference evidence="17" key="1">
    <citation type="journal article" date="2021" name="PeerJ">
        <title>Extensive microbial diversity within the chicken gut microbiome revealed by metagenomics and culture.</title>
        <authorList>
            <person name="Gilroy R."/>
            <person name="Ravi A."/>
            <person name="Getino M."/>
            <person name="Pursley I."/>
            <person name="Horton D.L."/>
            <person name="Alikhan N.F."/>
            <person name="Baker D."/>
            <person name="Gharbi K."/>
            <person name="Hall N."/>
            <person name="Watson M."/>
            <person name="Adriaenssens E.M."/>
            <person name="Foster-Nyarko E."/>
            <person name="Jarju S."/>
            <person name="Secka A."/>
            <person name="Antonio M."/>
            <person name="Oren A."/>
            <person name="Chaudhuri R.R."/>
            <person name="La Ragione R."/>
            <person name="Hildebrand F."/>
            <person name="Pallen M.J."/>
        </authorList>
    </citation>
    <scope>NUCLEOTIDE SEQUENCE</scope>
    <source>
        <strain evidence="17">CHK172-16539</strain>
    </source>
</reference>
<dbReference type="FunFam" id="3.40.50.1260:FF:000001">
    <property type="entry name" value="Phosphoglycerate kinase"/>
    <property type="match status" value="1"/>
</dbReference>
<organism evidence="17 18">
    <name type="scientific">Candidatus Enterococcus avicola</name>
    <dbReference type="NCBI Taxonomy" id="2838561"/>
    <lineage>
        <taxon>Bacteria</taxon>
        <taxon>Bacillati</taxon>
        <taxon>Bacillota</taxon>
        <taxon>Bacilli</taxon>
        <taxon>Lactobacillales</taxon>
        <taxon>Enterococcaceae</taxon>
        <taxon>Enterococcus</taxon>
    </lineage>
</organism>
<keyword evidence="8 13" id="KW-0808">Transferase</keyword>
<dbReference type="GO" id="GO:0006096">
    <property type="term" value="P:glycolytic process"/>
    <property type="evidence" value="ECO:0007669"/>
    <property type="project" value="UniProtKB-UniRule"/>
</dbReference>
<evidence type="ECO:0000256" key="15">
    <source>
        <dbReference type="PIRSR" id="PIRSR000724-2"/>
    </source>
</evidence>
<evidence type="ECO:0000256" key="11">
    <source>
        <dbReference type="ARBA" id="ARBA00022840"/>
    </source>
</evidence>
<evidence type="ECO:0000256" key="7">
    <source>
        <dbReference type="ARBA" id="ARBA00022490"/>
    </source>
</evidence>
<keyword evidence="9 13" id="KW-0547">Nucleotide-binding</keyword>
<evidence type="ECO:0000256" key="10">
    <source>
        <dbReference type="ARBA" id="ARBA00022777"/>
    </source>
</evidence>
<evidence type="ECO:0000256" key="5">
    <source>
        <dbReference type="ARBA" id="ARBA00013061"/>
    </source>
</evidence>
<feature type="binding site" evidence="13 14">
    <location>
        <begin position="59"/>
        <end position="62"/>
    </location>
    <ligand>
        <name>substrate</name>
    </ligand>
</feature>
<evidence type="ECO:0000256" key="6">
    <source>
        <dbReference type="ARBA" id="ARBA00016471"/>
    </source>
</evidence>
<evidence type="ECO:0000256" key="3">
    <source>
        <dbReference type="ARBA" id="ARBA00004838"/>
    </source>
</evidence>
<feature type="binding site" evidence="14">
    <location>
        <position position="156"/>
    </location>
    <ligand>
        <name>(2R)-3-phosphoglycerate</name>
        <dbReference type="ChEBI" id="CHEBI:58272"/>
    </ligand>
</feature>
<comment type="subcellular location">
    <subcellularLocation>
        <location evidence="2 13">Cytoplasm</location>
    </subcellularLocation>
</comment>
<dbReference type="InterPro" id="IPR015911">
    <property type="entry name" value="Phosphoglycerate_kinase_CS"/>
</dbReference>
<reference evidence="17" key="2">
    <citation type="submission" date="2021-04" db="EMBL/GenBank/DDBJ databases">
        <authorList>
            <person name="Gilroy R."/>
        </authorList>
    </citation>
    <scope>NUCLEOTIDE SEQUENCE</scope>
    <source>
        <strain evidence="17">CHK172-16539</strain>
    </source>
</reference>
<protein>
    <recommendedName>
        <fullName evidence="6 13">Phosphoglycerate kinase</fullName>
        <ecNumber evidence="5 13">2.7.2.3</ecNumber>
    </recommendedName>
</protein>
<evidence type="ECO:0000256" key="8">
    <source>
        <dbReference type="ARBA" id="ARBA00022679"/>
    </source>
</evidence>
<dbReference type="Gene3D" id="3.40.50.1260">
    <property type="entry name" value="Phosphoglycerate kinase, N-terminal domain"/>
    <property type="match status" value="2"/>
</dbReference>
<evidence type="ECO:0000256" key="16">
    <source>
        <dbReference type="RuleBase" id="RU000532"/>
    </source>
</evidence>
<feature type="binding site" evidence="13">
    <location>
        <position position="156"/>
    </location>
    <ligand>
        <name>substrate</name>
    </ligand>
</feature>
<dbReference type="EMBL" id="DXBN01000038">
    <property type="protein sequence ID" value="HIZ52620.1"/>
    <property type="molecule type" value="Genomic_DNA"/>
</dbReference>
<feature type="binding site" evidence="13 14">
    <location>
        <begin position="21"/>
        <end position="23"/>
    </location>
    <ligand>
        <name>substrate</name>
    </ligand>
</feature>
<dbReference type="InterPro" id="IPR015824">
    <property type="entry name" value="Phosphoglycerate_kinase_N"/>
</dbReference>
<feature type="binding site" evidence="13">
    <location>
        <position position="36"/>
    </location>
    <ligand>
        <name>substrate</name>
    </ligand>
</feature>
<dbReference type="GO" id="GO:0005524">
    <property type="term" value="F:ATP binding"/>
    <property type="evidence" value="ECO:0007669"/>
    <property type="project" value="UniProtKB-KW"/>
</dbReference>
<dbReference type="Pfam" id="PF00162">
    <property type="entry name" value="PGK"/>
    <property type="match status" value="1"/>
</dbReference>
<dbReference type="InterPro" id="IPR036043">
    <property type="entry name" value="Phosphoglycerate_kinase_sf"/>
</dbReference>
<comment type="subunit">
    <text evidence="13">Monomer.</text>
</comment>
<evidence type="ECO:0000256" key="4">
    <source>
        <dbReference type="ARBA" id="ARBA00008982"/>
    </source>
</evidence>
<feature type="binding site" evidence="13 15">
    <location>
        <begin position="352"/>
        <end position="355"/>
    </location>
    <ligand>
        <name>ATP</name>
        <dbReference type="ChEBI" id="CHEBI:30616"/>
    </ligand>
</feature>
<dbReference type="PROSITE" id="PS00111">
    <property type="entry name" value="PGLYCERATE_KINASE"/>
    <property type="match status" value="1"/>
</dbReference>
<keyword evidence="10 13" id="KW-0418">Kinase</keyword>
<evidence type="ECO:0000256" key="1">
    <source>
        <dbReference type="ARBA" id="ARBA00000642"/>
    </source>
</evidence>
<dbReference type="PANTHER" id="PTHR11406">
    <property type="entry name" value="PHOSPHOGLYCERATE KINASE"/>
    <property type="match status" value="1"/>
</dbReference>